<evidence type="ECO:0000256" key="1">
    <source>
        <dbReference type="SAM" id="MobiDB-lite"/>
    </source>
</evidence>
<feature type="region of interest" description="Disordered" evidence="1">
    <location>
        <begin position="248"/>
        <end position="275"/>
    </location>
</feature>
<dbReference type="AlphaFoldDB" id="A0A8T0FGK5"/>
<organism evidence="2 3">
    <name type="scientific">Argiope bruennichi</name>
    <name type="common">Wasp spider</name>
    <name type="synonym">Aranea bruennichi</name>
    <dbReference type="NCBI Taxonomy" id="94029"/>
    <lineage>
        <taxon>Eukaryota</taxon>
        <taxon>Metazoa</taxon>
        <taxon>Ecdysozoa</taxon>
        <taxon>Arthropoda</taxon>
        <taxon>Chelicerata</taxon>
        <taxon>Arachnida</taxon>
        <taxon>Araneae</taxon>
        <taxon>Araneomorphae</taxon>
        <taxon>Entelegynae</taxon>
        <taxon>Araneoidea</taxon>
        <taxon>Araneidae</taxon>
        <taxon>Argiope</taxon>
    </lineage>
</organism>
<keyword evidence="3" id="KW-1185">Reference proteome</keyword>
<reference evidence="2" key="2">
    <citation type="submission" date="2020-06" db="EMBL/GenBank/DDBJ databases">
        <authorList>
            <person name="Sheffer M."/>
        </authorList>
    </citation>
    <scope>NUCLEOTIDE SEQUENCE</scope>
</reference>
<protein>
    <submittedName>
        <fullName evidence="2">Uncharacterized protein</fullName>
    </submittedName>
</protein>
<evidence type="ECO:0000313" key="3">
    <source>
        <dbReference type="Proteomes" id="UP000807504"/>
    </source>
</evidence>
<feature type="compositionally biased region" description="Basic and acidic residues" evidence="1">
    <location>
        <begin position="399"/>
        <end position="411"/>
    </location>
</feature>
<sequence length="469" mass="52275">MDEDIVPQPFKRSNSDYMETCEEEVNDVLPRLQRLSIKDDETMYLPSDSGDILCLSPDTIISPINTVEENLIADSNEKACPVFVNNVSSNLSVDEATVVATDNRKSLHGTVRTQQNFSTDMVVDIRSQDVLQKTLADDEIKRYLVHRKKRQALDETKEDAEVGVLGEKPMDLSLKHNMKYLNEAGHSIIILENKVAPEEMKHGDPETGEVSETLSNISLENSDLEQHAGETASDITFNFDSSKLSYFADESSDDQSNRSSGIMMDSPPCSHNAGAMSAAAGKCSRKIAVFVPPIAGMSEIRQRRFGIFQQQSANTDATVAPKANSSSDEDSVTPRFIRRVSPMNSKLGRRKTVKTSPISRTLNPSVFKNDEEKRPSPCKRKKVSSENLDETAGKFRKRSISEHNAETGEKTRLAIRSRSLSPRLKNGQHAFRNRQLSEVSIIPQSWKRTSSESLNVDCVKYRKPSISSD</sequence>
<feature type="region of interest" description="Disordered" evidence="1">
    <location>
        <begin position="312"/>
        <end position="332"/>
    </location>
</feature>
<gene>
    <name evidence="2" type="ORF">HNY73_007299</name>
</gene>
<comment type="caution">
    <text evidence="2">The sequence shown here is derived from an EMBL/GenBank/DDBJ whole genome shotgun (WGS) entry which is preliminary data.</text>
</comment>
<proteinExistence type="predicted"/>
<dbReference type="Proteomes" id="UP000807504">
    <property type="component" value="Unassembled WGS sequence"/>
</dbReference>
<evidence type="ECO:0000313" key="2">
    <source>
        <dbReference type="EMBL" id="KAF8789358.1"/>
    </source>
</evidence>
<name>A0A8T0FGK5_ARGBR</name>
<feature type="region of interest" description="Disordered" evidence="1">
    <location>
        <begin position="345"/>
        <end position="411"/>
    </location>
</feature>
<dbReference type="EMBL" id="JABXBU010000012">
    <property type="protein sequence ID" value="KAF8789358.1"/>
    <property type="molecule type" value="Genomic_DNA"/>
</dbReference>
<accession>A0A8T0FGK5</accession>
<feature type="compositionally biased region" description="Polar residues" evidence="1">
    <location>
        <begin position="354"/>
        <end position="366"/>
    </location>
</feature>
<reference evidence="2" key="1">
    <citation type="journal article" date="2020" name="bioRxiv">
        <title>Chromosome-level reference genome of the European wasp spider Argiope bruennichi: a resource for studies on range expansion and evolutionary adaptation.</title>
        <authorList>
            <person name="Sheffer M.M."/>
            <person name="Hoppe A."/>
            <person name="Krehenwinkel H."/>
            <person name="Uhl G."/>
            <person name="Kuss A.W."/>
            <person name="Jensen L."/>
            <person name="Jensen C."/>
            <person name="Gillespie R.G."/>
            <person name="Hoff K.J."/>
            <person name="Prost S."/>
        </authorList>
    </citation>
    <scope>NUCLEOTIDE SEQUENCE</scope>
</reference>